<dbReference type="VEuPathDB" id="TriTrypDB:LDHU3_27.1010"/>
<dbReference type="SUPFAM" id="SSF56112">
    <property type="entry name" value="Protein kinase-like (PK-like)"/>
    <property type="match status" value="1"/>
</dbReference>
<dbReference type="GO" id="GO:0051560">
    <property type="term" value="P:mitochondrial calcium ion homeostasis"/>
    <property type="evidence" value="ECO:0007669"/>
    <property type="project" value="InterPro"/>
</dbReference>
<feature type="domain" description="Calcium uniporter protein C-terminal" evidence="12">
    <location>
        <begin position="1451"/>
        <end position="1629"/>
    </location>
</feature>
<evidence type="ECO:0000256" key="9">
    <source>
        <dbReference type="ARBA" id="ARBA00023136"/>
    </source>
</evidence>
<dbReference type="PANTHER" id="PTHR13462:SF54">
    <property type="entry name" value="CALCIUM UNIPORTER PROTEIN"/>
    <property type="match status" value="1"/>
</dbReference>
<dbReference type="VEuPathDB" id="TriTrypDB:LdBPK_270630.1"/>
<keyword evidence="8" id="KW-0406">Ion transport</keyword>
<name>A0A504XC92_LEIDO</name>
<evidence type="ECO:0000256" key="7">
    <source>
        <dbReference type="ARBA" id="ARBA00022989"/>
    </source>
</evidence>
<feature type="compositionally biased region" description="Polar residues" evidence="10">
    <location>
        <begin position="928"/>
        <end position="943"/>
    </location>
</feature>
<evidence type="ECO:0000256" key="6">
    <source>
        <dbReference type="ARBA" id="ARBA00022837"/>
    </source>
</evidence>
<accession>A0A504XC92</accession>
<dbReference type="EMBL" id="RHLD01000016">
    <property type="protein sequence ID" value="TPP46113.1"/>
    <property type="molecule type" value="Genomic_DNA"/>
</dbReference>
<organism evidence="13 14">
    <name type="scientific">Leishmania donovani</name>
    <dbReference type="NCBI Taxonomy" id="5661"/>
    <lineage>
        <taxon>Eukaryota</taxon>
        <taxon>Discoba</taxon>
        <taxon>Euglenozoa</taxon>
        <taxon>Kinetoplastea</taxon>
        <taxon>Metakinetoplastina</taxon>
        <taxon>Trypanosomatida</taxon>
        <taxon>Trypanosomatidae</taxon>
        <taxon>Leishmaniinae</taxon>
        <taxon>Leishmania</taxon>
    </lineage>
</organism>
<dbReference type="VEuPathDB" id="TriTrypDB:LdCL_270012800"/>
<dbReference type="GO" id="GO:0015292">
    <property type="term" value="F:uniporter activity"/>
    <property type="evidence" value="ECO:0007669"/>
    <property type="project" value="TreeGrafter"/>
</dbReference>
<comment type="subcellular location">
    <subcellularLocation>
        <location evidence="1">Membrane</location>
        <topology evidence="1">Multi-pass membrane protein</topology>
    </subcellularLocation>
</comment>
<feature type="compositionally biased region" description="Low complexity" evidence="10">
    <location>
        <begin position="953"/>
        <end position="964"/>
    </location>
</feature>
<evidence type="ECO:0000256" key="1">
    <source>
        <dbReference type="ARBA" id="ARBA00004141"/>
    </source>
</evidence>
<dbReference type="PANTHER" id="PTHR13462">
    <property type="entry name" value="CALCIUM UNIPORTER PROTEIN, MITOCHONDRIAL"/>
    <property type="match status" value="1"/>
</dbReference>
<dbReference type="GO" id="GO:0036444">
    <property type="term" value="P:calcium import into the mitochondrion"/>
    <property type="evidence" value="ECO:0007669"/>
    <property type="project" value="TreeGrafter"/>
</dbReference>
<dbReference type="VEuPathDB" id="TriTrypDB:LDHU3_27.1020"/>
<evidence type="ECO:0000256" key="10">
    <source>
        <dbReference type="SAM" id="MobiDB-lite"/>
    </source>
</evidence>
<evidence type="ECO:0000259" key="12">
    <source>
        <dbReference type="Pfam" id="PF04678"/>
    </source>
</evidence>
<dbReference type="Gene3D" id="1.10.510.10">
    <property type="entry name" value="Transferase(Phosphotransferase) domain 1"/>
    <property type="match status" value="1"/>
</dbReference>
<evidence type="ECO:0000256" key="2">
    <source>
        <dbReference type="ARBA" id="ARBA00005653"/>
    </source>
</evidence>
<feature type="region of interest" description="Disordered" evidence="10">
    <location>
        <begin position="809"/>
        <end position="967"/>
    </location>
</feature>
<dbReference type="InterPro" id="IPR011009">
    <property type="entry name" value="Kinase-like_dom_sf"/>
</dbReference>
<dbReference type="Pfam" id="PF04678">
    <property type="entry name" value="MCU"/>
    <property type="match status" value="1"/>
</dbReference>
<keyword evidence="6" id="KW-0106">Calcium</keyword>
<feature type="transmembrane region" description="Helical" evidence="11">
    <location>
        <begin position="1546"/>
        <end position="1565"/>
    </location>
</feature>
<protein>
    <recommendedName>
        <fullName evidence="12">Calcium uniporter protein C-terminal domain-containing protein</fullName>
    </recommendedName>
</protein>
<evidence type="ECO:0000313" key="13">
    <source>
        <dbReference type="EMBL" id="TPP46113.1"/>
    </source>
</evidence>
<dbReference type="GO" id="GO:0005262">
    <property type="term" value="F:calcium channel activity"/>
    <property type="evidence" value="ECO:0007669"/>
    <property type="project" value="TreeGrafter"/>
</dbReference>
<comment type="similarity">
    <text evidence="2">Belongs to the MCU (TC 1.A.77) family.</text>
</comment>
<evidence type="ECO:0000256" key="11">
    <source>
        <dbReference type="SAM" id="Phobius"/>
    </source>
</evidence>
<dbReference type="InterPro" id="IPR006769">
    <property type="entry name" value="MCU_C"/>
</dbReference>
<gene>
    <name evidence="13" type="ORF">CGC20_32985</name>
</gene>
<evidence type="ECO:0000256" key="5">
    <source>
        <dbReference type="ARBA" id="ARBA00022692"/>
    </source>
</evidence>
<sequence length="1651" mass="180656">MVTSPKLLLGGLHKISDRSVFFTPLKKDHLDLTTLSIAPPSHRGVLQRNGLVAKAFIGVTFYDARTSAAHPSSLTSPARHMCESDATDSAEHRKLSAAKREDLWRAALVYGGLLHDKWDALATPEELAATPWPVHTEMQYAELMEELIARKACTTANTSSFCVPVLSIDEFVYKHKGVRVCLGVAWMPRYSHNLREWAATFAQSGHCVPEASLLALLHHVTTGALALRTATCTAAKKDATLSLSVTLEKVLVYRASEAEKKIAKEADPDETGEGLTFALATGAFRWRRAEPHVDESIWTNVPTRSRIRALTNHLIVPEEGQLLYCTPEDRSPRLYPTHGSAAAKQDVWTLGVVLYLLASGVAGTDHIATTSPPDRVPRLAPLRELTPLNSAALTPDSLWKRLRRELERRGYSSTIVTVVAQLLSLDPLTRPSLDTMDRMLQDLHRPTPVCRFPFALGSYDLLRMPNPTDIHLNPGARRYTMEGVCVLCKKHRGSTPLCGKDGDHAPGFSSPSWSDEELLPQLHGMDLHYITFLYPLCGSSDERRRRKQAALALRSCHDGINASSSIARDATPLLDCTMLFQVFGGFAVYERVPELNATGQVFHRVTVKEVLVPYPSQGLRRSELPLVKLTIDFSGGLPWPSCCTETLQKSGRVSRNVPFGFTGAHHDVKCFGWVLPGERFSLPNGGHWTAPHDGSFVFWFHSDLRPTDRDRYFALTSMRAATLPAKLPRTVMPDSLFRMHAGDQRHASNLLPSRIGSGNRADSRLGRGCIAHRRSCQSVTDIALPSATHEIVEADEKVRTLVTHRPLSLSAPRVQNTQEESPVHGRRRWSSAKDRVPSRHSSAFPAEVVGALEAPDEARKSPGTARAPSTLRSVGETRSSGVVLTPQLHVPDLLLDMPTPDTHASADHESPKSPGWERASDQARLSERNPTQSPVDGNTTAKRTQALAAPEKSISPAASQSLSSGQKKARKLRDATVSSEEFCGGAALQFVASAPASVGAEHPIVSTVVPAQSVLTGQSSVLGGSPRLLKLRPVSQHGAKKQSIQATASSATSMLPPIVDALPAGLGELHVCGLWLPSEAVDAAFRSLTFCILSTGEHGYMHPPVKMSARVAHAIRAPPGAEFLAFLSNQVPLFRRNHPRLERAGVSLMLPHHGFTCYAAGGTLLGVLGLRCSTKGGPDVMAGEFELMMRTSAAFRGSSAASWTVYASHLSESVGVEAHVRRAAANAVKARNDCEDEDRRASTLRHVPSLLRRASGSRNMFANTPENQTLTFTSARHLVGEFTPDESGDVLRSREGEGEAALPACWISFDGVSTALLFADAPQSVWVLEDRRPPGGEEVLHATCEWHDIPAQRRAAAECAIDLYSVTLAPFATARAAHASAPTSSALSAHDFAAITPLLLLRQMLQQHTQLDGIDLGAQLHPGKQHIVISRTKFCHFCAASHVEDPDAALADLEAAGVVVVLDGGSMVHLRPVLYLETLEMICNVARPSSSGNETSETNSKPSVAARSFMVEEAERRVATLTEREKAMRNRLQPAIARAARWRRTVWGAALLYAGAQLAIISRLTYFDLDWDIMEPVSYMITVANTLFFFLYYLRFNEEHSYTAFDQRFLPRKVRQYAPRDFDWAAYADVCQQLVEERAMLDSMSKWSAKH</sequence>
<dbReference type="InterPro" id="IPR039055">
    <property type="entry name" value="MCU_fam"/>
</dbReference>
<evidence type="ECO:0000256" key="4">
    <source>
        <dbReference type="ARBA" id="ARBA00022568"/>
    </source>
</evidence>
<reference evidence="14" key="1">
    <citation type="submission" date="2019-02" db="EMBL/GenBank/DDBJ databases">
        <title>FDA dAtabase for Regulatory Grade micrObial Sequences (FDA-ARGOS): Supporting development and validation of Infectious Disease Dx tests.</title>
        <authorList>
            <person name="Duncan R."/>
            <person name="Fisher C."/>
            <person name="Tallon L."/>
            <person name="Sadzewicz L."/>
            <person name="Sengamalay N."/>
            <person name="Ott S."/>
            <person name="Godinez A."/>
            <person name="Nagaraj S."/>
            <person name="Vavikolanu K."/>
            <person name="Vyas G."/>
            <person name="Nadendla S."/>
            <person name="Aluvathingal J."/>
            <person name="Sichtig H."/>
        </authorList>
    </citation>
    <scope>NUCLEOTIDE SEQUENCE [LARGE SCALE GENOMIC DNA]</scope>
    <source>
        <strain evidence="14">FDAARGOS_360</strain>
    </source>
</reference>
<proteinExistence type="inferred from homology"/>
<dbReference type="VEuPathDB" id="TriTrypDB:LdCL_270012900"/>
<dbReference type="VEuPathDB" id="TriTrypDB:LdBPK_270640.1"/>
<feature type="compositionally biased region" description="Polar residues" evidence="10">
    <location>
        <begin position="870"/>
        <end position="882"/>
    </location>
</feature>
<evidence type="ECO:0000256" key="3">
    <source>
        <dbReference type="ARBA" id="ARBA00022448"/>
    </source>
</evidence>
<keyword evidence="7 11" id="KW-1133">Transmembrane helix</keyword>
<feature type="transmembrane region" description="Helical" evidence="11">
    <location>
        <begin position="1577"/>
        <end position="1594"/>
    </location>
</feature>
<keyword evidence="5 11" id="KW-0812">Transmembrane</keyword>
<evidence type="ECO:0000313" key="14">
    <source>
        <dbReference type="Proteomes" id="UP000318821"/>
    </source>
</evidence>
<keyword evidence="9 11" id="KW-0472">Membrane</keyword>
<comment type="caution">
    <text evidence="13">The sequence shown here is derived from an EMBL/GenBank/DDBJ whole genome shotgun (WGS) entry which is preliminary data.</text>
</comment>
<keyword evidence="4" id="KW-0109">Calcium transport</keyword>
<dbReference type="GO" id="GO:1990246">
    <property type="term" value="C:uniplex complex"/>
    <property type="evidence" value="ECO:0007669"/>
    <property type="project" value="TreeGrafter"/>
</dbReference>
<dbReference type="Proteomes" id="UP000318821">
    <property type="component" value="Unassembled WGS sequence"/>
</dbReference>
<evidence type="ECO:0000256" key="8">
    <source>
        <dbReference type="ARBA" id="ARBA00023065"/>
    </source>
</evidence>
<keyword evidence="3" id="KW-0813">Transport</keyword>
<feature type="compositionally biased region" description="Basic and acidic residues" evidence="10">
    <location>
        <begin position="918"/>
        <end position="927"/>
    </location>
</feature>